<evidence type="ECO:0000256" key="1">
    <source>
        <dbReference type="ARBA" id="ARBA00004651"/>
    </source>
</evidence>
<evidence type="ECO:0000256" key="3">
    <source>
        <dbReference type="ARBA" id="ARBA00022692"/>
    </source>
</evidence>
<feature type="region of interest" description="Disordered" evidence="6">
    <location>
        <begin position="1"/>
        <end position="32"/>
    </location>
</feature>
<keyword evidence="10" id="KW-1185">Reference proteome</keyword>
<comment type="subcellular location">
    <subcellularLocation>
        <location evidence="1">Cell membrane</location>
        <topology evidence="1">Multi-pass membrane protein</topology>
    </subcellularLocation>
</comment>
<keyword evidence="5 7" id="KW-0472">Membrane</keyword>
<evidence type="ECO:0000313" key="10">
    <source>
        <dbReference type="Proteomes" id="UP001296873"/>
    </source>
</evidence>
<dbReference type="EMBL" id="NRRL01000065">
    <property type="protein sequence ID" value="MBK1669880.1"/>
    <property type="molecule type" value="Genomic_DNA"/>
</dbReference>
<comment type="caution">
    <text evidence="9">The sequence shown here is derived from an EMBL/GenBank/DDBJ whole genome shotgun (WGS) entry which is preliminary data.</text>
</comment>
<keyword evidence="3 7" id="KW-0812">Transmembrane</keyword>
<feature type="domain" description="Cytochrome b561 bacterial/Ni-hydrogenase" evidence="8">
    <location>
        <begin position="42"/>
        <end position="218"/>
    </location>
</feature>
<feature type="transmembrane region" description="Helical" evidence="7">
    <location>
        <begin position="46"/>
        <end position="64"/>
    </location>
</feature>
<feature type="transmembrane region" description="Helical" evidence="7">
    <location>
        <begin position="185"/>
        <end position="206"/>
    </location>
</feature>
<evidence type="ECO:0000256" key="6">
    <source>
        <dbReference type="SAM" id="MobiDB-lite"/>
    </source>
</evidence>
<evidence type="ECO:0000259" key="8">
    <source>
        <dbReference type="Pfam" id="PF01292"/>
    </source>
</evidence>
<reference evidence="9 10" key="1">
    <citation type="journal article" date="2020" name="Microorganisms">
        <title>Osmotic Adaptation and Compatible Solute Biosynthesis of Phototrophic Bacteria as Revealed from Genome Analyses.</title>
        <authorList>
            <person name="Imhoff J.F."/>
            <person name="Rahn T."/>
            <person name="Kunzel S."/>
            <person name="Keller A."/>
            <person name="Neulinger S.C."/>
        </authorList>
    </citation>
    <scope>NUCLEOTIDE SEQUENCE [LARGE SCALE GENOMIC DNA]</scope>
    <source>
        <strain evidence="9 10">DSM 9895</strain>
    </source>
</reference>
<sequence length="256" mass="27205">MADPTADNGETTHGGPAAGQSPAARGAVPRGASAPGQQRLKVWDPWVRAFHWLLVVGLVLAWYSAEYGFGGLGKTWHMRIGTTVLGLIVFRVLWGLVGSETARFRQFVKGPGAVFGYVKSLRRRDPTPIGHNPLGGWAVVALLLLAAAQPITGLFASDDILASGYLANDVPSGVQDAIGGLHKDLFWVLLGVAGLHVVVTVAYLPLKRENLIRWMVTGRRPAPAGWREPWFASPIRALACAAVAAGVAVAIPLVWG</sequence>
<dbReference type="InterPro" id="IPR016174">
    <property type="entry name" value="Di-haem_cyt_TM"/>
</dbReference>
<evidence type="ECO:0000256" key="4">
    <source>
        <dbReference type="ARBA" id="ARBA00022989"/>
    </source>
</evidence>
<dbReference type="Pfam" id="PF01292">
    <property type="entry name" value="Ni_hydr_CYTB"/>
    <property type="match status" value="1"/>
</dbReference>
<dbReference type="SUPFAM" id="SSF81342">
    <property type="entry name" value="Transmembrane di-heme cytochromes"/>
    <property type="match status" value="1"/>
</dbReference>
<protein>
    <recommendedName>
        <fullName evidence="8">Cytochrome b561 bacterial/Ni-hydrogenase domain-containing protein</fullName>
    </recommendedName>
</protein>
<dbReference type="RefSeq" id="WP_200342225.1">
    <property type="nucleotide sequence ID" value="NZ_NRRL01000065.1"/>
</dbReference>
<feature type="transmembrane region" description="Helical" evidence="7">
    <location>
        <begin position="235"/>
        <end position="255"/>
    </location>
</feature>
<feature type="transmembrane region" description="Helical" evidence="7">
    <location>
        <begin position="76"/>
        <end position="97"/>
    </location>
</feature>
<keyword evidence="4 7" id="KW-1133">Transmembrane helix</keyword>
<accession>A0ABS1DHC7</accession>
<dbReference type="InterPro" id="IPR051542">
    <property type="entry name" value="Hydrogenase_cytochrome"/>
</dbReference>
<gene>
    <name evidence="9" type="ORF">CKO28_17730</name>
</gene>
<dbReference type="PANTHER" id="PTHR30485">
    <property type="entry name" value="NI/FE-HYDROGENASE 1 B-TYPE CYTOCHROME SUBUNIT"/>
    <property type="match status" value="1"/>
</dbReference>
<evidence type="ECO:0000313" key="9">
    <source>
        <dbReference type="EMBL" id="MBK1669880.1"/>
    </source>
</evidence>
<dbReference type="Proteomes" id="UP001296873">
    <property type="component" value="Unassembled WGS sequence"/>
</dbReference>
<evidence type="ECO:0000256" key="5">
    <source>
        <dbReference type="ARBA" id="ARBA00023136"/>
    </source>
</evidence>
<dbReference type="Gene3D" id="1.20.950.20">
    <property type="entry name" value="Transmembrane di-heme cytochromes, Chain C"/>
    <property type="match status" value="1"/>
</dbReference>
<organism evidence="9 10">
    <name type="scientific">Rhodovibrio sodomensis</name>
    <dbReference type="NCBI Taxonomy" id="1088"/>
    <lineage>
        <taxon>Bacteria</taxon>
        <taxon>Pseudomonadati</taxon>
        <taxon>Pseudomonadota</taxon>
        <taxon>Alphaproteobacteria</taxon>
        <taxon>Rhodospirillales</taxon>
        <taxon>Rhodovibrionaceae</taxon>
        <taxon>Rhodovibrio</taxon>
    </lineage>
</organism>
<keyword evidence="2" id="KW-1003">Cell membrane</keyword>
<feature type="transmembrane region" description="Helical" evidence="7">
    <location>
        <begin position="134"/>
        <end position="156"/>
    </location>
</feature>
<name>A0ABS1DHC7_9PROT</name>
<evidence type="ECO:0000256" key="2">
    <source>
        <dbReference type="ARBA" id="ARBA00022475"/>
    </source>
</evidence>
<dbReference type="InterPro" id="IPR011577">
    <property type="entry name" value="Cyt_b561_bac/Ni-Hgenase"/>
</dbReference>
<evidence type="ECO:0000256" key="7">
    <source>
        <dbReference type="SAM" id="Phobius"/>
    </source>
</evidence>
<dbReference type="PANTHER" id="PTHR30485:SF2">
    <property type="entry name" value="BLL0597 PROTEIN"/>
    <property type="match status" value="1"/>
</dbReference>
<proteinExistence type="predicted"/>